<dbReference type="EMBL" id="JAEEGB010000003">
    <property type="protein sequence ID" value="MBI6871510.1"/>
    <property type="molecule type" value="Genomic_DNA"/>
</dbReference>
<evidence type="ECO:0000256" key="6">
    <source>
        <dbReference type="ARBA" id="ARBA00023136"/>
    </source>
</evidence>
<dbReference type="InterPro" id="IPR036837">
    <property type="entry name" value="Cation_efflux_CTD_sf"/>
</dbReference>
<feature type="domain" description="Cation efflux protein cytoplasmic" evidence="9">
    <location>
        <begin position="205"/>
        <end position="281"/>
    </location>
</feature>
<dbReference type="Gene3D" id="1.20.1510.10">
    <property type="entry name" value="Cation efflux protein transmembrane domain"/>
    <property type="match status" value="1"/>
</dbReference>
<dbReference type="PANTHER" id="PTHR43840:SF15">
    <property type="entry name" value="MITOCHONDRIAL METAL TRANSPORTER 1-RELATED"/>
    <property type="match status" value="1"/>
</dbReference>
<dbReference type="NCBIfam" id="TIGR01297">
    <property type="entry name" value="CDF"/>
    <property type="match status" value="1"/>
</dbReference>
<keyword evidence="3" id="KW-0813">Transport</keyword>
<feature type="transmembrane region" description="Helical" evidence="7">
    <location>
        <begin position="105"/>
        <end position="125"/>
    </location>
</feature>
<feature type="transmembrane region" description="Helical" evidence="7">
    <location>
        <begin position="75"/>
        <end position="93"/>
    </location>
</feature>
<gene>
    <name evidence="10" type="ORF">I6U51_02170</name>
</gene>
<dbReference type="AlphaFoldDB" id="A0A934HWA0"/>
<dbReference type="GO" id="GO:0015086">
    <property type="term" value="F:cadmium ion transmembrane transporter activity"/>
    <property type="evidence" value="ECO:0007669"/>
    <property type="project" value="TreeGrafter"/>
</dbReference>
<feature type="transmembrane region" description="Helical" evidence="7">
    <location>
        <begin position="145"/>
        <end position="165"/>
    </location>
</feature>
<comment type="caution">
    <text evidence="10">The sequence shown here is derived from an EMBL/GenBank/DDBJ whole genome shotgun (WGS) entry which is preliminary data.</text>
</comment>
<evidence type="ECO:0000256" key="1">
    <source>
        <dbReference type="ARBA" id="ARBA00004141"/>
    </source>
</evidence>
<sequence length="288" mass="31829">MDKEKAAYLSIVSNSLLIIFKLTAGILIGSISVISEAIHSSIDLLASFIAFFSIRKASKTEDDDHPFGYGKYENVSGFAEAILIFFAAAFIIIEAMKKIIHGSSIDSVGLGLAVMFISSVVNFLISTKLFSVARKTDSIALEADALHLLTDVITTAGVFLGLLVVKLTGLKIIDSLTAIFVAFLIIKTSIDLTKRSIKDLVDSRLPDEDISKILEIITSHDEIKGYHRLRTRKSGQKKEIDIHLKLSENYSLTQAHNICSHIERDIKHIFPNSYILIHPEPFSVIKNI</sequence>
<proteinExistence type="inferred from homology"/>
<keyword evidence="6 7" id="KW-0472">Membrane</keyword>
<evidence type="ECO:0000259" key="8">
    <source>
        <dbReference type="Pfam" id="PF01545"/>
    </source>
</evidence>
<dbReference type="RefSeq" id="WP_211140958.1">
    <property type="nucleotide sequence ID" value="NZ_JAEEGB010000003.1"/>
</dbReference>
<evidence type="ECO:0000259" key="9">
    <source>
        <dbReference type="Pfam" id="PF16916"/>
    </source>
</evidence>
<reference evidence="10" key="1">
    <citation type="submission" date="2020-12" db="EMBL/GenBank/DDBJ databases">
        <title>Clostridium thailandense sp. nov., a novel acetogenic bacterium isolated from peat land soil in Thailand.</title>
        <authorList>
            <person name="Chaikitkaew S."/>
            <person name="Birkeland N.K."/>
        </authorList>
    </citation>
    <scope>NUCLEOTIDE SEQUENCE</scope>
    <source>
        <strain evidence="10">DSM 17425</strain>
    </source>
</reference>
<dbReference type="PANTHER" id="PTHR43840">
    <property type="entry name" value="MITOCHONDRIAL METAL TRANSPORTER 1-RELATED"/>
    <property type="match status" value="1"/>
</dbReference>
<comment type="subcellular location">
    <subcellularLocation>
        <location evidence="1">Membrane</location>
        <topology evidence="1">Multi-pass membrane protein</topology>
    </subcellularLocation>
</comment>
<dbReference type="SUPFAM" id="SSF161111">
    <property type="entry name" value="Cation efflux protein transmembrane domain-like"/>
    <property type="match status" value="1"/>
</dbReference>
<dbReference type="InterPro" id="IPR027469">
    <property type="entry name" value="Cation_efflux_TMD_sf"/>
</dbReference>
<evidence type="ECO:0000256" key="7">
    <source>
        <dbReference type="SAM" id="Phobius"/>
    </source>
</evidence>
<keyword evidence="4 7" id="KW-0812">Transmembrane</keyword>
<dbReference type="SUPFAM" id="SSF160240">
    <property type="entry name" value="Cation efflux protein cytoplasmic domain-like"/>
    <property type="match status" value="1"/>
</dbReference>
<evidence type="ECO:0000256" key="3">
    <source>
        <dbReference type="ARBA" id="ARBA00022448"/>
    </source>
</evidence>
<evidence type="ECO:0000313" key="10">
    <source>
        <dbReference type="EMBL" id="MBI6871510.1"/>
    </source>
</evidence>
<dbReference type="Proteomes" id="UP000622687">
    <property type="component" value="Unassembled WGS sequence"/>
</dbReference>
<dbReference type="InterPro" id="IPR058533">
    <property type="entry name" value="Cation_efflux_TM"/>
</dbReference>
<feature type="domain" description="Cation efflux protein transmembrane" evidence="8">
    <location>
        <begin position="8"/>
        <end position="201"/>
    </location>
</feature>
<feature type="transmembrane region" description="Helical" evidence="7">
    <location>
        <begin position="6"/>
        <end position="30"/>
    </location>
</feature>
<dbReference type="GO" id="GO:0005886">
    <property type="term" value="C:plasma membrane"/>
    <property type="evidence" value="ECO:0007669"/>
    <property type="project" value="TreeGrafter"/>
</dbReference>
<dbReference type="InterPro" id="IPR002524">
    <property type="entry name" value="Cation_efflux"/>
</dbReference>
<evidence type="ECO:0000313" key="11">
    <source>
        <dbReference type="Proteomes" id="UP000622687"/>
    </source>
</evidence>
<protein>
    <submittedName>
        <fullName evidence="10">Cation transporter</fullName>
    </submittedName>
</protein>
<organism evidence="10 11">
    <name type="scientific">Clostridium aciditolerans</name>
    <dbReference type="NCBI Taxonomy" id="339861"/>
    <lineage>
        <taxon>Bacteria</taxon>
        <taxon>Bacillati</taxon>
        <taxon>Bacillota</taxon>
        <taxon>Clostridia</taxon>
        <taxon>Eubacteriales</taxon>
        <taxon>Clostridiaceae</taxon>
        <taxon>Clostridium</taxon>
    </lineage>
</organism>
<comment type="similarity">
    <text evidence="2">Belongs to the cation diffusion facilitator (CDF) transporter (TC 2.A.4) family.</text>
</comment>
<dbReference type="GO" id="GO:0015093">
    <property type="term" value="F:ferrous iron transmembrane transporter activity"/>
    <property type="evidence" value="ECO:0007669"/>
    <property type="project" value="TreeGrafter"/>
</dbReference>
<dbReference type="GO" id="GO:0006882">
    <property type="term" value="P:intracellular zinc ion homeostasis"/>
    <property type="evidence" value="ECO:0007669"/>
    <property type="project" value="TreeGrafter"/>
</dbReference>
<evidence type="ECO:0000256" key="4">
    <source>
        <dbReference type="ARBA" id="ARBA00022692"/>
    </source>
</evidence>
<dbReference type="Pfam" id="PF16916">
    <property type="entry name" value="ZT_dimer"/>
    <property type="match status" value="1"/>
</dbReference>
<dbReference type="InterPro" id="IPR027470">
    <property type="entry name" value="Cation_efflux_CTD"/>
</dbReference>
<dbReference type="GO" id="GO:0015341">
    <property type="term" value="F:zinc efflux antiporter activity"/>
    <property type="evidence" value="ECO:0007669"/>
    <property type="project" value="TreeGrafter"/>
</dbReference>
<accession>A0A934HWA0</accession>
<dbReference type="Pfam" id="PF01545">
    <property type="entry name" value="Cation_efflux"/>
    <property type="match status" value="1"/>
</dbReference>
<evidence type="ECO:0000256" key="5">
    <source>
        <dbReference type="ARBA" id="ARBA00022989"/>
    </source>
</evidence>
<dbReference type="InterPro" id="IPR050291">
    <property type="entry name" value="CDF_Transporter"/>
</dbReference>
<keyword evidence="11" id="KW-1185">Reference proteome</keyword>
<evidence type="ECO:0000256" key="2">
    <source>
        <dbReference type="ARBA" id="ARBA00008114"/>
    </source>
</evidence>
<name>A0A934HWA0_9CLOT</name>
<keyword evidence="5 7" id="KW-1133">Transmembrane helix</keyword>
<dbReference type="Gene3D" id="3.30.70.1350">
    <property type="entry name" value="Cation efflux protein, cytoplasmic domain"/>
    <property type="match status" value="1"/>
</dbReference>